<dbReference type="GeneID" id="38782101"/>
<reference evidence="8 9" key="1">
    <citation type="journal article" date="2018" name="Sci. Rep.">
        <title>Genome sequence of the cauliflower mushroom Sparassis crispa (Hanabiratake) and its association with beneficial usage.</title>
        <authorList>
            <person name="Kiyama R."/>
            <person name="Furutani Y."/>
            <person name="Kawaguchi K."/>
            <person name="Nakanishi T."/>
        </authorList>
    </citation>
    <scope>NUCLEOTIDE SEQUENCE [LARGE SCALE GENOMIC DNA]</scope>
</reference>
<feature type="compositionally biased region" description="Low complexity" evidence="4">
    <location>
        <begin position="293"/>
        <end position="303"/>
    </location>
</feature>
<evidence type="ECO:0000256" key="1">
    <source>
        <dbReference type="ARBA" id="ARBA00004123"/>
    </source>
</evidence>
<name>A0A401GTX4_9APHY</name>
<feature type="compositionally biased region" description="Basic residues" evidence="4">
    <location>
        <begin position="304"/>
        <end position="314"/>
    </location>
</feature>
<feature type="region of interest" description="Disordered" evidence="4">
    <location>
        <begin position="1"/>
        <end position="27"/>
    </location>
</feature>
<dbReference type="GO" id="GO:0000172">
    <property type="term" value="C:ribonuclease MRP complex"/>
    <property type="evidence" value="ECO:0007669"/>
    <property type="project" value="InterPro"/>
</dbReference>
<comment type="subcellular location">
    <subcellularLocation>
        <location evidence="1">Nucleus</location>
    </subcellularLocation>
</comment>
<dbReference type="OrthoDB" id="442863at2759"/>
<gene>
    <name evidence="8" type="ORF">SCP_0703700</name>
</gene>
<dbReference type="GO" id="GO:0001682">
    <property type="term" value="P:tRNA 5'-leader removal"/>
    <property type="evidence" value="ECO:0007669"/>
    <property type="project" value="InterPro"/>
</dbReference>
<comment type="caution">
    <text evidence="8">The sequence shown here is derived from an EMBL/GenBank/DDBJ whole genome shotgun (WGS) entry which is preliminary data.</text>
</comment>
<dbReference type="Proteomes" id="UP000287166">
    <property type="component" value="Unassembled WGS sequence"/>
</dbReference>
<evidence type="ECO:0000259" key="6">
    <source>
        <dbReference type="Pfam" id="PF08170"/>
    </source>
</evidence>
<feature type="domain" description="POP1 C-terminal" evidence="7">
    <location>
        <begin position="784"/>
        <end position="856"/>
    </location>
</feature>
<evidence type="ECO:0000256" key="4">
    <source>
        <dbReference type="SAM" id="MobiDB-lite"/>
    </source>
</evidence>
<dbReference type="PANTHER" id="PTHR22731">
    <property type="entry name" value="RIBONUCLEASES P/MRP PROTEIN SUBUNIT POP1"/>
    <property type="match status" value="1"/>
</dbReference>
<proteinExistence type="predicted"/>
<evidence type="ECO:0000259" key="5">
    <source>
        <dbReference type="Pfam" id="PF06978"/>
    </source>
</evidence>
<feature type="domain" description="Pop1 N-terminal" evidence="5">
    <location>
        <begin position="73"/>
        <end position="138"/>
    </location>
</feature>
<keyword evidence="2" id="KW-0819">tRNA processing</keyword>
<evidence type="ECO:0000313" key="9">
    <source>
        <dbReference type="Proteomes" id="UP000287166"/>
    </source>
</evidence>
<protein>
    <submittedName>
        <fullName evidence="8">Ribonucleases P/MRP protein subunit pop1</fullName>
    </submittedName>
</protein>
<evidence type="ECO:0000256" key="2">
    <source>
        <dbReference type="ARBA" id="ARBA00022694"/>
    </source>
</evidence>
<dbReference type="InterPro" id="IPR039182">
    <property type="entry name" value="Pop1"/>
</dbReference>
<feature type="domain" description="POPLD" evidence="6">
    <location>
        <begin position="547"/>
        <end position="638"/>
    </location>
</feature>
<keyword evidence="3" id="KW-0539">Nucleus</keyword>
<sequence length="857" mass="95446">MPPKRKGGATGNDEPTSRERKKQKTELARTIAVQPNNTSSTVATAGNAVAGPSRSVRFNSMAGLPGSLDVEKFAEARAYEINAMHEAMKSARSNATKRAWQLLPRHLRRRAASHDVRRVPLRLRDKARAEMDPMRRKALGRSLPKRGKSKAVSRNQQLLKRQRSKNWLETHLWHAKRMKMENMWGYRLAVEPTEKSFRPSHRASVHGSILHDASYYALLQIQGPQSVLRALLDNCCDFQAPSPGAKRFLTGARACETHIYKYGSYPFDLIAPVHVIWQPVVNEKTDKVATQEAPAAASAAPSGGKRKRRGKGKAPAKVTGSADTTGAGLGRTVWIRFHPSVVADVHLALRTASSFALEAFKKSNTDKEVEVVITDLRERVNVFEIMGPKSSQVLKGALKPTTESKREDFDKFWKSLNGLQTAGSLPRGMVVGCTVYDPRLSFPPKNAKLDTDPHLTSSPASTVFPSSALAQSEIWNESMRIGLQRPRYKKKDIDERKSKNLIPGTPLQAQRQDDRIPVLLIQRSVESSSPISQSDSNHASTSAALHGWTLIIPSGWGMPFLSSLVYTGTRVGGQRECQTQAFEGGCAYFPRDYPSTDAYSEYAEAREETERERWERKPPAKRPNFEKMGTWNPWQADWGVVLGLEEPWARDDGGFLPAQREPAPTAPTQGDMGQKLQPWLMRCAELPSILDKVSTMFNPGAYLLDYVNQVRTKRHQDPLNASIKADELWKSSLVMVRVVLRGRGSPEDLAIIYSMNDEEVRKHKKAEAGGTHRDAISDDDEKEPSELIPSQDSIIGYVTTGHYSLSRGEGHAIGAVPVARLLELKQQEERLRIGSGFLVKIRNRDQTICRAALLEVL</sequence>
<dbReference type="STRING" id="139825.A0A401GTX4"/>
<organism evidence="8 9">
    <name type="scientific">Sparassis crispa</name>
    <dbReference type="NCBI Taxonomy" id="139825"/>
    <lineage>
        <taxon>Eukaryota</taxon>
        <taxon>Fungi</taxon>
        <taxon>Dikarya</taxon>
        <taxon>Basidiomycota</taxon>
        <taxon>Agaricomycotina</taxon>
        <taxon>Agaricomycetes</taxon>
        <taxon>Polyporales</taxon>
        <taxon>Sparassidaceae</taxon>
        <taxon>Sparassis</taxon>
    </lineage>
</organism>
<feature type="region of interest" description="Disordered" evidence="4">
    <location>
        <begin position="486"/>
        <end position="507"/>
    </location>
</feature>
<evidence type="ECO:0000259" key="7">
    <source>
        <dbReference type="Pfam" id="PF22770"/>
    </source>
</evidence>
<dbReference type="InterPro" id="IPR009723">
    <property type="entry name" value="Pop1_N"/>
</dbReference>
<dbReference type="Pfam" id="PF08170">
    <property type="entry name" value="POPLD"/>
    <property type="match status" value="1"/>
</dbReference>
<feature type="region of interest" description="Disordered" evidence="4">
    <location>
        <begin position="764"/>
        <end position="786"/>
    </location>
</feature>
<dbReference type="InterPro" id="IPR055079">
    <property type="entry name" value="POP1_C"/>
</dbReference>
<evidence type="ECO:0000256" key="3">
    <source>
        <dbReference type="ARBA" id="ARBA00023242"/>
    </source>
</evidence>
<dbReference type="EMBL" id="BFAD01000007">
    <property type="protein sequence ID" value="GBE85184.1"/>
    <property type="molecule type" value="Genomic_DNA"/>
</dbReference>
<feature type="compositionally biased region" description="Basic and acidic residues" evidence="4">
    <location>
        <begin position="608"/>
        <end position="618"/>
    </location>
</feature>
<feature type="compositionally biased region" description="Basic and acidic residues" evidence="4">
    <location>
        <begin position="764"/>
        <end position="776"/>
    </location>
</feature>
<dbReference type="AlphaFoldDB" id="A0A401GTX4"/>
<dbReference type="PANTHER" id="PTHR22731:SF3">
    <property type="entry name" value="RIBONUCLEASES P_MRP PROTEIN SUBUNIT POP1"/>
    <property type="match status" value="1"/>
</dbReference>
<dbReference type="Pfam" id="PF06978">
    <property type="entry name" value="POP1_N"/>
    <property type="match status" value="2"/>
</dbReference>
<feature type="domain" description="Pop1 N-terminal" evidence="5">
    <location>
        <begin position="152"/>
        <end position="223"/>
    </location>
</feature>
<feature type="region of interest" description="Disordered" evidence="4">
    <location>
        <begin position="287"/>
        <end position="323"/>
    </location>
</feature>
<dbReference type="RefSeq" id="XP_027616097.1">
    <property type="nucleotide sequence ID" value="XM_027760296.1"/>
</dbReference>
<dbReference type="InterPro" id="IPR012590">
    <property type="entry name" value="POPLD_dom"/>
</dbReference>
<keyword evidence="9" id="KW-1185">Reference proteome</keyword>
<feature type="region of interest" description="Disordered" evidence="4">
    <location>
        <begin position="608"/>
        <end position="628"/>
    </location>
</feature>
<evidence type="ECO:0000313" key="8">
    <source>
        <dbReference type="EMBL" id="GBE85184.1"/>
    </source>
</evidence>
<accession>A0A401GTX4</accession>
<dbReference type="InParanoid" id="A0A401GTX4"/>
<dbReference type="Pfam" id="PF22770">
    <property type="entry name" value="POP1_C"/>
    <property type="match status" value="1"/>
</dbReference>
<dbReference type="FunCoup" id="A0A401GTX4">
    <property type="interactions" value="432"/>
</dbReference>
<dbReference type="GO" id="GO:0005655">
    <property type="term" value="C:nucleolar ribonuclease P complex"/>
    <property type="evidence" value="ECO:0007669"/>
    <property type="project" value="InterPro"/>
</dbReference>